<dbReference type="Gene3D" id="3.30.420.10">
    <property type="entry name" value="Ribonuclease H-like superfamily/Ribonuclease H"/>
    <property type="match status" value="1"/>
</dbReference>
<comment type="caution">
    <text evidence="1">The sequence shown here is derived from an EMBL/GenBank/DDBJ whole genome shotgun (WGS) entry which is preliminary data.</text>
</comment>
<dbReference type="EMBL" id="JAHYIQ010000005">
    <property type="protein sequence ID" value="KAK1131887.1"/>
    <property type="molecule type" value="Genomic_DNA"/>
</dbReference>
<accession>A0AA40G675</accession>
<organism evidence="1 2">
    <name type="scientific">Melipona bicolor</name>
    <dbReference type="NCBI Taxonomy" id="60889"/>
    <lineage>
        <taxon>Eukaryota</taxon>
        <taxon>Metazoa</taxon>
        <taxon>Ecdysozoa</taxon>
        <taxon>Arthropoda</taxon>
        <taxon>Hexapoda</taxon>
        <taxon>Insecta</taxon>
        <taxon>Pterygota</taxon>
        <taxon>Neoptera</taxon>
        <taxon>Endopterygota</taxon>
        <taxon>Hymenoptera</taxon>
        <taxon>Apocrita</taxon>
        <taxon>Aculeata</taxon>
        <taxon>Apoidea</taxon>
        <taxon>Anthophila</taxon>
        <taxon>Apidae</taxon>
        <taxon>Melipona</taxon>
    </lineage>
</organism>
<evidence type="ECO:0000313" key="2">
    <source>
        <dbReference type="Proteomes" id="UP001177670"/>
    </source>
</evidence>
<evidence type="ECO:0000313" key="1">
    <source>
        <dbReference type="EMBL" id="KAK1131887.1"/>
    </source>
</evidence>
<dbReference type="AlphaFoldDB" id="A0AA40G675"/>
<keyword evidence="2" id="KW-1185">Reference proteome</keyword>
<dbReference type="InterPro" id="IPR036397">
    <property type="entry name" value="RNaseH_sf"/>
</dbReference>
<name>A0AA40G675_9HYME</name>
<reference evidence="1" key="1">
    <citation type="submission" date="2021-10" db="EMBL/GenBank/DDBJ databases">
        <title>Melipona bicolor Genome sequencing and assembly.</title>
        <authorList>
            <person name="Araujo N.S."/>
            <person name="Arias M.C."/>
        </authorList>
    </citation>
    <scope>NUCLEOTIDE SEQUENCE</scope>
    <source>
        <strain evidence="1">USP_2M_L1-L4_2017</strain>
        <tissue evidence="1">Whole body</tissue>
    </source>
</reference>
<dbReference type="Proteomes" id="UP001177670">
    <property type="component" value="Unassembled WGS sequence"/>
</dbReference>
<gene>
    <name evidence="1" type="ORF">K0M31_016035</name>
</gene>
<protein>
    <submittedName>
        <fullName evidence="1">Uncharacterized protein</fullName>
    </submittedName>
</protein>
<proteinExistence type="predicted"/>
<sequence>MKRGGCKNGARFHRCRGKATTKGWVAPEGKGSAPSGVVPDWWQPFRKNGNAKLKVQVPQRFTERNYTDCATTRVPLLACNTKLLERLITGDEKWILYNNPQRKQTWTRREEQDQRESEIQLLGTFVYFTCTRNSSNITAPTEIAGLVDKHGISISSSIEVTDSNSFTQVDYEWRERASKR</sequence>
<dbReference type="GO" id="GO:0003676">
    <property type="term" value="F:nucleic acid binding"/>
    <property type="evidence" value="ECO:0007669"/>
    <property type="project" value="InterPro"/>
</dbReference>